<dbReference type="Pfam" id="PF13692">
    <property type="entry name" value="Glyco_trans_1_4"/>
    <property type="match status" value="1"/>
</dbReference>
<evidence type="ECO:0000313" key="4">
    <source>
        <dbReference type="Proteomes" id="UP000396862"/>
    </source>
</evidence>
<gene>
    <name evidence="2" type="ORF">CLV93_101321</name>
    <name evidence="1" type="ORF">JCM18694_02300</name>
</gene>
<dbReference type="Proteomes" id="UP000396862">
    <property type="component" value="Unassembled WGS sequence"/>
</dbReference>
<comment type="caution">
    <text evidence="2">The sequence shown here is derived from an EMBL/GenBank/DDBJ whole genome shotgun (WGS) entry which is preliminary data.</text>
</comment>
<organism evidence="2 3">
    <name type="scientific">Prolixibacter denitrificans</name>
    <dbReference type="NCBI Taxonomy" id="1541063"/>
    <lineage>
        <taxon>Bacteria</taxon>
        <taxon>Pseudomonadati</taxon>
        <taxon>Bacteroidota</taxon>
        <taxon>Bacteroidia</taxon>
        <taxon>Marinilabiliales</taxon>
        <taxon>Prolixibacteraceae</taxon>
        <taxon>Prolixibacter</taxon>
    </lineage>
</organism>
<dbReference type="RefSeq" id="WP_106540415.1">
    <property type="nucleotide sequence ID" value="NZ_BLAU01000001.1"/>
</dbReference>
<dbReference type="Gene3D" id="3.40.50.2000">
    <property type="entry name" value="Glycogen Phosphorylase B"/>
    <property type="match status" value="2"/>
</dbReference>
<dbReference type="PANTHER" id="PTHR12526">
    <property type="entry name" value="GLYCOSYLTRANSFERASE"/>
    <property type="match status" value="1"/>
</dbReference>
<dbReference type="Proteomes" id="UP000240621">
    <property type="component" value="Unassembled WGS sequence"/>
</dbReference>
<reference evidence="2 3" key="1">
    <citation type="submission" date="2018-03" db="EMBL/GenBank/DDBJ databases">
        <title>Genomic Encyclopedia of Archaeal and Bacterial Type Strains, Phase II (KMG-II): from individual species to whole genera.</title>
        <authorList>
            <person name="Goeker M."/>
        </authorList>
    </citation>
    <scope>NUCLEOTIDE SEQUENCE [LARGE SCALE GENOMIC DNA]</scope>
    <source>
        <strain evidence="2 3">DSM 27267</strain>
    </source>
</reference>
<accession>A0A2P8CK86</accession>
<reference evidence="1 4" key="2">
    <citation type="submission" date="2019-10" db="EMBL/GenBank/DDBJ databases">
        <title>Prolixibacter strains distinguished by the presence of nitrate reductase genes were adept at nitrate-dependent anaerobic corrosion of metallic iron and carbon steel.</title>
        <authorList>
            <person name="Iino T."/>
            <person name="Shono N."/>
            <person name="Ito K."/>
            <person name="Nakamura R."/>
            <person name="Sueoka K."/>
            <person name="Harayama S."/>
            <person name="Ohkuma M."/>
        </authorList>
    </citation>
    <scope>NUCLEOTIDE SEQUENCE [LARGE SCALE GENOMIC DNA]</scope>
    <source>
        <strain evidence="1 4">MIC1-1</strain>
    </source>
</reference>
<dbReference type="GO" id="GO:0016757">
    <property type="term" value="F:glycosyltransferase activity"/>
    <property type="evidence" value="ECO:0007669"/>
    <property type="project" value="TreeGrafter"/>
</dbReference>
<evidence type="ECO:0000313" key="3">
    <source>
        <dbReference type="Proteomes" id="UP000240621"/>
    </source>
</evidence>
<evidence type="ECO:0000313" key="1">
    <source>
        <dbReference type="EMBL" id="GET19984.1"/>
    </source>
</evidence>
<dbReference type="AlphaFoldDB" id="A0A2P8CK86"/>
<dbReference type="EMBL" id="BLAU01000001">
    <property type="protein sequence ID" value="GET19984.1"/>
    <property type="molecule type" value="Genomic_DNA"/>
</dbReference>
<evidence type="ECO:0000313" key="2">
    <source>
        <dbReference type="EMBL" id="PSK85365.1"/>
    </source>
</evidence>
<dbReference type="PANTHER" id="PTHR12526:SF600">
    <property type="entry name" value="GLYCOSYL TRANSFERASE GROUP 1"/>
    <property type="match status" value="1"/>
</dbReference>
<dbReference type="CDD" id="cd03801">
    <property type="entry name" value="GT4_PimA-like"/>
    <property type="match status" value="1"/>
</dbReference>
<name>A0A2P8CK86_9BACT</name>
<protein>
    <submittedName>
        <fullName evidence="1">Glycosyl transferase family 1</fullName>
    </submittedName>
    <submittedName>
        <fullName evidence="2">Glycosyl transferase family 4</fullName>
    </submittedName>
</protein>
<dbReference type="EMBL" id="PYGC01000001">
    <property type="protein sequence ID" value="PSK85365.1"/>
    <property type="molecule type" value="Genomic_DNA"/>
</dbReference>
<proteinExistence type="predicted"/>
<dbReference type="OrthoDB" id="9807209at2"/>
<keyword evidence="2" id="KW-0808">Transferase</keyword>
<sequence>MKILSLANKVPFPRKDGGAIGILNILEGYVDNGHQVTLLAMNTPKHHIRENELPTDLTSKIRFLLVDVNTNIKVLSLLVNWAFSLKAYILERFVSPPFEKQLIKLLQGESFDFVQLEGLYLCPYIPSIRQNSDAWIILREHNVEHEIWERTAEVEKGFKRFYLKNMAKRLRKAEIGFLNQYDILSTVTDRDKEKLNRLGNRQPAIVMQPGFAIETKPASELTGPLSIGFLGALDWIPNQIGLKWFVENCWPQIHSAHPDIQFLVAGRNAPEDLDEFLKKPGIVFFGEIEDAHDFISSRSVLIVPLLSGSGVRVKILEGLTLGKAIVTTSIGAEGIPVQSGKELIIADAPEAFAKAVIQLINNPDHIQQLGHEAFRLASEHYRYDKAVIPFLQFLEKEKEVHHA</sequence>
<dbReference type="SUPFAM" id="SSF53756">
    <property type="entry name" value="UDP-Glycosyltransferase/glycogen phosphorylase"/>
    <property type="match status" value="1"/>
</dbReference>
<keyword evidence="4" id="KW-1185">Reference proteome</keyword>